<comment type="similarity">
    <text evidence="1">Belongs to the FAM47 family.</text>
</comment>
<evidence type="ECO:0000256" key="1">
    <source>
        <dbReference type="ARBA" id="ARBA00005277"/>
    </source>
</evidence>
<dbReference type="GO" id="GO:0045815">
    <property type="term" value="P:transcription initiation-coupled chromatin remodeling"/>
    <property type="evidence" value="ECO:0007669"/>
    <property type="project" value="TreeGrafter"/>
</dbReference>
<organism evidence="2 3">
    <name type="scientific">Tinamus guttatus</name>
    <name type="common">White-throated tinamou</name>
    <dbReference type="NCBI Taxonomy" id="94827"/>
    <lineage>
        <taxon>Eukaryota</taxon>
        <taxon>Metazoa</taxon>
        <taxon>Chordata</taxon>
        <taxon>Craniata</taxon>
        <taxon>Vertebrata</taxon>
        <taxon>Euteleostomi</taxon>
        <taxon>Archelosauria</taxon>
        <taxon>Archosauria</taxon>
        <taxon>Dinosauria</taxon>
        <taxon>Saurischia</taxon>
        <taxon>Theropoda</taxon>
        <taxon>Coelurosauria</taxon>
        <taxon>Aves</taxon>
        <taxon>Palaeognathae</taxon>
        <taxon>Tinamiformes</taxon>
        <taxon>Tinamidae</taxon>
        <taxon>Tinamus</taxon>
    </lineage>
</organism>
<dbReference type="Proteomes" id="UP000053641">
    <property type="component" value="Unassembled WGS sequence"/>
</dbReference>
<sequence>VSKCCIFLSSKESQRKNTSTRFSKKKVSAREKVAELNSFALLDEHIKRVTKHFCDWVTTLGGGNCSIDEGALMSLFSTSCGNKTPSPKPFRVVQLDNMQAEQSKGQEDSLPWAAGRSSHIRHQPWSFKGTELPKPRSAHAFKEFLERKGYRKPQ</sequence>
<proteinExistence type="inferred from homology"/>
<dbReference type="AlphaFoldDB" id="A0A099YT78"/>
<reference evidence="2 3" key="1">
    <citation type="submission" date="2014-06" db="EMBL/GenBank/DDBJ databases">
        <title>Genome evolution of avian class.</title>
        <authorList>
            <person name="Zhang G."/>
            <person name="Li C."/>
        </authorList>
    </citation>
    <scope>NUCLEOTIDE SEQUENCE [LARGE SCALE GENOMIC DNA]</scope>
    <source>
        <strain evidence="2">BGI_N309</strain>
    </source>
</reference>
<feature type="non-terminal residue" evidence="2">
    <location>
        <position position="154"/>
    </location>
</feature>
<feature type="non-terminal residue" evidence="2">
    <location>
        <position position="1"/>
    </location>
</feature>
<dbReference type="PANTHER" id="PTHR46449">
    <property type="entry name" value="ZGC:158260"/>
    <property type="match status" value="1"/>
</dbReference>
<dbReference type="InterPro" id="IPR032743">
    <property type="entry name" value="FAM47"/>
</dbReference>
<evidence type="ECO:0000313" key="2">
    <source>
        <dbReference type="EMBL" id="KGL72582.1"/>
    </source>
</evidence>
<dbReference type="EMBL" id="KL885142">
    <property type="protein sequence ID" value="KGL72582.1"/>
    <property type="molecule type" value="Genomic_DNA"/>
</dbReference>
<dbReference type="GO" id="GO:0000785">
    <property type="term" value="C:chromatin"/>
    <property type="evidence" value="ECO:0007669"/>
    <property type="project" value="TreeGrafter"/>
</dbReference>
<dbReference type="PANTHER" id="PTHR46449:SF5">
    <property type="entry name" value="FAMILY WITH SEQUENCE SIMILARITY 47 MEMBER E"/>
    <property type="match status" value="1"/>
</dbReference>
<gene>
    <name evidence="2" type="ORF">N309_03008</name>
</gene>
<name>A0A099YT78_TINGU</name>
<evidence type="ECO:0000313" key="3">
    <source>
        <dbReference type="Proteomes" id="UP000053641"/>
    </source>
</evidence>
<keyword evidence="3" id="KW-1185">Reference proteome</keyword>
<protein>
    <submittedName>
        <fullName evidence="2">Uncharacterized protein</fullName>
    </submittedName>
</protein>
<accession>A0A099YT78</accession>